<sequence>MRSDAANLLARLGRKDFRYREFTDNFADMELWPIFEALLTDDRVVGRPVSALAARSVEDVIPVGKAASAKPAPAQSNGGIFGSYSAPRRDASPPQSKNDLRSFLQRISDDEEGQN</sequence>
<feature type="compositionally biased region" description="Low complexity" evidence="1">
    <location>
        <begin position="66"/>
        <end position="76"/>
    </location>
</feature>
<reference evidence="2" key="1">
    <citation type="submission" date="2014-08" db="EMBL/GenBank/DDBJ databases">
        <title>Draft genome sequences of Sphingobium herbicidovorans.</title>
        <authorList>
            <person name="Gan H.M."/>
            <person name="Gan H.Y."/>
            <person name="Savka M.A."/>
        </authorList>
    </citation>
    <scope>NUCLEOTIDE SEQUENCE [LARGE SCALE GENOMIC DNA]</scope>
    <source>
        <strain evidence="2">NBRC 16415</strain>
    </source>
</reference>
<name>A0A086P9D7_SPHHM</name>
<dbReference type="Proteomes" id="UP000024284">
    <property type="component" value="Unassembled WGS sequence"/>
</dbReference>
<dbReference type="EMBL" id="JFZA02000017">
    <property type="protein sequence ID" value="KFG90005.1"/>
    <property type="molecule type" value="Genomic_DNA"/>
</dbReference>
<accession>A0A086P9D7</accession>
<proteinExistence type="predicted"/>
<dbReference type="AlphaFoldDB" id="A0A086P9D7"/>
<comment type="caution">
    <text evidence="2">The sequence shown here is derived from an EMBL/GenBank/DDBJ whole genome shotgun (WGS) entry which is preliminary data.</text>
</comment>
<keyword evidence="3" id="KW-1185">Reference proteome</keyword>
<feature type="region of interest" description="Disordered" evidence="1">
    <location>
        <begin position="66"/>
        <end position="115"/>
    </location>
</feature>
<dbReference type="PATRIC" id="fig|1219045.3.peg.2220"/>
<gene>
    <name evidence="2" type="ORF">BV98_002178</name>
</gene>
<dbReference type="eggNOG" id="ENOG502ZM8X">
    <property type="taxonomic scope" value="Bacteria"/>
</dbReference>
<dbReference type="RefSeq" id="WP_037465896.1">
    <property type="nucleotide sequence ID" value="NZ_BCZD01000030.1"/>
</dbReference>
<organism evidence="2 3">
    <name type="scientific">Sphingobium herbicidovorans (strain ATCC 700291 / DSM 11019 / CCUG 56400 / KCTC 2939 / LMG 18315 / NBRC 16415 / MH)</name>
    <name type="common">Sphingomonas herbicidovorans</name>
    <dbReference type="NCBI Taxonomy" id="1219045"/>
    <lineage>
        <taxon>Bacteria</taxon>
        <taxon>Pseudomonadati</taxon>
        <taxon>Pseudomonadota</taxon>
        <taxon>Alphaproteobacteria</taxon>
        <taxon>Sphingomonadales</taxon>
        <taxon>Sphingomonadaceae</taxon>
        <taxon>Sphingobium</taxon>
    </lineage>
</organism>
<evidence type="ECO:0000313" key="3">
    <source>
        <dbReference type="Proteomes" id="UP000024284"/>
    </source>
</evidence>
<protein>
    <submittedName>
        <fullName evidence="2">Uncharacterized protein</fullName>
    </submittedName>
</protein>
<evidence type="ECO:0000256" key="1">
    <source>
        <dbReference type="SAM" id="MobiDB-lite"/>
    </source>
</evidence>
<evidence type="ECO:0000313" key="2">
    <source>
        <dbReference type="EMBL" id="KFG90005.1"/>
    </source>
</evidence>
<dbReference type="OrthoDB" id="7508510at2"/>